<proteinExistence type="predicted"/>
<evidence type="ECO:0000259" key="1">
    <source>
        <dbReference type="Pfam" id="PF08818"/>
    </source>
</evidence>
<accession>A0A386PQC5</accession>
<dbReference type="OrthoDB" id="384795at2"/>
<dbReference type="RefSeq" id="WP_120142269.1">
    <property type="nucleotide sequence ID" value="NZ_CP031933.2"/>
</dbReference>
<dbReference type="SUPFAM" id="SSF159888">
    <property type="entry name" value="YdhG-like"/>
    <property type="match status" value="1"/>
</dbReference>
<dbReference type="Proteomes" id="UP000267208">
    <property type="component" value="Chromosome"/>
</dbReference>
<evidence type="ECO:0000313" key="2">
    <source>
        <dbReference type="EMBL" id="AYE38026.1"/>
    </source>
</evidence>
<protein>
    <submittedName>
        <fullName evidence="2">Iron chaperone</fullName>
    </submittedName>
</protein>
<feature type="domain" description="YdhG-like" evidence="1">
    <location>
        <begin position="16"/>
        <end position="111"/>
    </location>
</feature>
<gene>
    <name evidence="2" type="ORF">D1B17_05030</name>
</gene>
<dbReference type="Pfam" id="PF08818">
    <property type="entry name" value="DUF1801"/>
    <property type="match status" value="1"/>
</dbReference>
<evidence type="ECO:0000313" key="3">
    <source>
        <dbReference type="Proteomes" id="UP000267208"/>
    </source>
</evidence>
<dbReference type="Gene3D" id="3.90.1150.200">
    <property type="match status" value="1"/>
</dbReference>
<dbReference type="InterPro" id="IPR014922">
    <property type="entry name" value="YdhG-like"/>
</dbReference>
<keyword evidence="3" id="KW-1185">Reference proteome</keyword>
<organism evidence="2 3">
    <name type="scientific">Companilactobacillus zhachilii</name>
    <dbReference type="NCBI Taxonomy" id="2304606"/>
    <lineage>
        <taxon>Bacteria</taxon>
        <taxon>Bacillati</taxon>
        <taxon>Bacillota</taxon>
        <taxon>Bacilli</taxon>
        <taxon>Lactobacillales</taxon>
        <taxon>Lactobacillaceae</taxon>
        <taxon>Companilactobacillus</taxon>
    </lineage>
</organism>
<dbReference type="EMBL" id="CP031933">
    <property type="protein sequence ID" value="AYE38026.1"/>
    <property type="molecule type" value="Genomic_DNA"/>
</dbReference>
<dbReference type="AlphaFoldDB" id="A0A386PQC5"/>
<sequence>MDVFEDFLNNIEDETHRQRMADILNWVEKTFPNLNKRFAWNQPMFTDHGTFIIGFSVAKKHIAVAPEEKWMDQFVSKVEAAGYGHGSHIFRIGFDQDVNYDLLKDLIEYNVEDKKDCETFWRKKVN</sequence>
<name>A0A386PQC5_9LACO</name>
<reference evidence="3" key="1">
    <citation type="submission" date="2018-08" db="EMBL/GenBank/DDBJ databases">
        <title>Genome of Lactobacillus sp. HBUAS52074.</title>
        <authorList>
            <person name="Guo Z."/>
            <person name="Zhang Z.D."/>
        </authorList>
    </citation>
    <scope>NUCLEOTIDE SEQUENCE [LARGE SCALE GENOMIC DNA]</scope>
    <source>
        <strain evidence="3">HBUAS52074</strain>
    </source>
</reference>
<dbReference type="KEGG" id="lzh:D1B17_05030"/>